<sequence length="286" mass="29024">MSLALQALVNGLISGTLLAVPAIGFTAMFAVLRFPNFSVSGIATLGAFAGYAAYAAGLELIGSLVAAFAVAGLVGLALDRTAHLPLVKQGALPAAIASIASGLVLENVIRLGFGNDLRGFDRPIARDLHVGDIRVSPQQLETMGLALAIMLAVFAALAFTRIGKAMRASADNPELAALKGIRPQRVAMIASFVGMGLVGIGGMLLGLDSSIDPLTGARILLSIFAAAVLGGLGSVPGAVLGAFLIGIAEELSVLVVGSPYRTAVGFLAILVVLTARPRGLLGERAF</sequence>
<dbReference type="STRING" id="225324.SAMN02745126_00874"/>
<organism evidence="10 11">
    <name type="scientific">Enhydrobacter aerosaccus</name>
    <dbReference type="NCBI Taxonomy" id="225324"/>
    <lineage>
        <taxon>Bacteria</taxon>
        <taxon>Pseudomonadati</taxon>
        <taxon>Pseudomonadota</taxon>
        <taxon>Alphaproteobacteria</taxon>
        <taxon>Hyphomicrobiales</taxon>
        <taxon>Enhydrobacter</taxon>
    </lineage>
</organism>
<name>A0A1T4KBT7_9HYPH</name>
<evidence type="ECO:0000256" key="1">
    <source>
        <dbReference type="ARBA" id="ARBA00004651"/>
    </source>
</evidence>
<feature type="transmembrane region" description="Helical" evidence="9">
    <location>
        <begin position="12"/>
        <end position="32"/>
    </location>
</feature>
<reference evidence="11" key="1">
    <citation type="submission" date="2017-02" db="EMBL/GenBank/DDBJ databases">
        <authorList>
            <person name="Varghese N."/>
            <person name="Submissions S."/>
        </authorList>
    </citation>
    <scope>NUCLEOTIDE SEQUENCE [LARGE SCALE GENOMIC DNA]</scope>
    <source>
        <strain evidence="11">ATCC 27094</strain>
    </source>
</reference>
<keyword evidence="2" id="KW-0813">Transport</keyword>
<comment type="subcellular location">
    <subcellularLocation>
        <location evidence="1">Cell membrane</location>
        <topology evidence="1">Multi-pass membrane protein</topology>
    </subcellularLocation>
</comment>
<dbReference type="InterPro" id="IPR001851">
    <property type="entry name" value="ABC_transp_permease"/>
</dbReference>
<feature type="transmembrane region" description="Helical" evidence="9">
    <location>
        <begin position="251"/>
        <end position="273"/>
    </location>
</feature>
<evidence type="ECO:0000256" key="9">
    <source>
        <dbReference type="SAM" id="Phobius"/>
    </source>
</evidence>
<dbReference type="OrthoDB" id="9778908at2"/>
<keyword evidence="6 9" id="KW-1133">Transmembrane helix</keyword>
<keyword evidence="5" id="KW-0029">Amino-acid transport</keyword>
<dbReference type="Pfam" id="PF02653">
    <property type="entry name" value="BPD_transp_2"/>
    <property type="match status" value="1"/>
</dbReference>
<dbReference type="AlphaFoldDB" id="A0A1T4KBT7"/>
<proteinExistence type="inferred from homology"/>
<evidence type="ECO:0000256" key="3">
    <source>
        <dbReference type="ARBA" id="ARBA00022475"/>
    </source>
</evidence>
<evidence type="ECO:0000256" key="8">
    <source>
        <dbReference type="ARBA" id="ARBA00037998"/>
    </source>
</evidence>
<dbReference type="GO" id="GO:0005886">
    <property type="term" value="C:plasma membrane"/>
    <property type="evidence" value="ECO:0007669"/>
    <property type="project" value="UniProtKB-SubCell"/>
</dbReference>
<evidence type="ECO:0000256" key="7">
    <source>
        <dbReference type="ARBA" id="ARBA00023136"/>
    </source>
</evidence>
<evidence type="ECO:0000256" key="4">
    <source>
        <dbReference type="ARBA" id="ARBA00022692"/>
    </source>
</evidence>
<feature type="transmembrane region" description="Helical" evidence="9">
    <location>
        <begin position="60"/>
        <end position="78"/>
    </location>
</feature>
<dbReference type="PANTHER" id="PTHR11795:SF449">
    <property type="entry name" value="BRANCHED-CHAIN AMINO ACID TRANSPORT PERMEASE PROTEIN LIVH-RELATED"/>
    <property type="match status" value="1"/>
</dbReference>
<feature type="transmembrane region" description="Helical" evidence="9">
    <location>
        <begin position="219"/>
        <end position="244"/>
    </location>
</feature>
<accession>A0A1T4KBT7</accession>
<keyword evidence="11" id="KW-1185">Reference proteome</keyword>
<feature type="transmembrane region" description="Helical" evidence="9">
    <location>
        <begin position="90"/>
        <end position="113"/>
    </location>
</feature>
<dbReference type="GO" id="GO:0006865">
    <property type="term" value="P:amino acid transport"/>
    <property type="evidence" value="ECO:0007669"/>
    <property type="project" value="UniProtKB-KW"/>
</dbReference>
<keyword evidence="4 9" id="KW-0812">Transmembrane</keyword>
<dbReference type="InterPro" id="IPR052157">
    <property type="entry name" value="BCAA_transport_permease"/>
</dbReference>
<feature type="transmembrane region" description="Helical" evidence="9">
    <location>
        <begin position="186"/>
        <end position="207"/>
    </location>
</feature>
<dbReference type="EMBL" id="FUWJ01000001">
    <property type="protein sequence ID" value="SJZ39900.1"/>
    <property type="molecule type" value="Genomic_DNA"/>
</dbReference>
<keyword evidence="3" id="KW-1003">Cell membrane</keyword>
<dbReference type="Proteomes" id="UP000190092">
    <property type="component" value="Unassembled WGS sequence"/>
</dbReference>
<dbReference type="RefSeq" id="WP_085932558.1">
    <property type="nucleotide sequence ID" value="NZ_FUWJ01000001.1"/>
</dbReference>
<gene>
    <name evidence="10" type="ORF">SAMN02745126_00874</name>
</gene>
<dbReference type="CDD" id="cd06582">
    <property type="entry name" value="TM_PBP1_LivH_like"/>
    <property type="match status" value="1"/>
</dbReference>
<comment type="similarity">
    <text evidence="8">Belongs to the binding-protein-dependent transport system permease family. LivHM subfamily.</text>
</comment>
<evidence type="ECO:0000256" key="6">
    <source>
        <dbReference type="ARBA" id="ARBA00022989"/>
    </source>
</evidence>
<feature type="transmembrane region" description="Helical" evidence="9">
    <location>
        <begin position="142"/>
        <end position="159"/>
    </location>
</feature>
<dbReference type="PANTHER" id="PTHR11795">
    <property type="entry name" value="BRANCHED-CHAIN AMINO ACID TRANSPORT SYSTEM PERMEASE PROTEIN LIVH"/>
    <property type="match status" value="1"/>
</dbReference>
<evidence type="ECO:0000313" key="10">
    <source>
        <dbReference type="EMBL" id="SJZ39900.1"/>
    </source>
</evidence>
<evidence type="ECO:0000256" key="2">
    <source>
        <dbReference type="ARBA" id="ARBA00022448"/>
    </source>
</evidence>
<dbReference type="GO" id="GO:0022857">
    <property type="term" value="F:transmembrane transporter activity"/>
    <property type="evidence" value="ECO:0007669"/>
    <property type="project" value="InterPro"/>
</dbReference>
<keyword evidence="7 9" id="KW-0472">Membrane</keyword>
<protein>
    <submittedName>
        <fullName evidence="10">Branched-chain amino acid transport system permease protein</fullName>
    </submittedName>
</protein>
<evidence type="ECO:0000313" key="11">
    <source>
        <dbReference type="Proteomes" id="UP000190092"/>
    </source>
</evidence>
<evidence type="ECO:0000256" key="5">
    <source>
        <dbReference type="ARBA" id="ARBA00022970"/>
    </source>
</evidence>